<dbReference type="EMBL" id="JAEHJZ010000054">
    <property type="protein sequence ID" value="MBJ7882803.1"/>
    <property type="molecule type" value="Genomic_DNA"/>
</dbReference>
<organism evidence="1 2">
    <name type="scientific">Gelidibacter salicanalis</name>
    <dbReference type="NCBI Taxonomy" id="291193"/>
    <lineage>
        <taxon>Bacteria</taxon>
        <taxon>Pseudomonadati</taxon>
        <taxon>Bacteroidota</taxon>
        <taxon>Flavobacteriia</taxon>
        <taxon>Flavobacteriales</taxon>
        <taxon>Flavobacteriaceae</taxon>
        <taxon>Gelidibacter</taxon>
    </lineage>
</organism>
<reference evidence="1 2" key="1">
    <citation type="submission" date="2020-09" db="EMBL/GenBank/DDBJ databases">
        <title>Draft genome of Gelidibacter salicanalis PAMC21136.</title>
        <authorList>
            <person name="Park H."/>
        </authorList>
    </citation>
    <scope>NUCLEOTIDE SEQUENCE [LARGE SCALE GENOMIC DNA]</scope>
    <source>
        <strain evidence="1 2">PAMC21136</strain>
    </source>
</reference>
<gene>
    <name evidence="1" type="ORF">JEM65_19385</name>
</gene>
<dbReference type="RefSeq" id="WP_199603146.1">
    <property type="nucleotide sequence ID" value="NZ_JAEHJZ010000054.1"/>
</dbReference>
<keyword evidence="2" id="KW-1185">Reference proteome</keyword>
<proteinExistence type="predicted"/>
<sequence>MDKLGKFKPNKIVIEREPEKQQEYDSLYMSYINGVHTLTRSEEQQIGFIITKRRGLKRLYCTDAWDRDYEDAKRIFEGNDSIEK</sequence>
<evidence type="ECO:0000313" key="2">
    <source>
        <dbReference type="Proteomes" id="UP000662373"/>
    </source>
</evidence>
<dbReference type="AlphaFoldDB" id="A0A934KYK1"/>
<dbReference type="Proteomes" id="UP000662373">
    <property type="component" value="Unassembled WGS sequence"/>
</dbReference>
<dbReference type="InterPro" id="IPR043749">
    <property type="entry name" value="DUF5694"/>
</dbReference>
<protein>
    <submittedName>
        <fullName evidence="1">Uncharacterized protein</fullName>
    </submittedName>
</protein>
<evidence type="ECO:0000313" key="1">
    <source>
        <dbReference type="EMBL" id="MBJ7882803.1"/>
    </source>
</evidence>
<name>A0A934KYK1_9FLAO</name>
<accession>A0A934KYK1</accession>
<dbReference type="Pfam" id="PF18950">
    <property type="entry name" value="DUF5694"/>
    <property type="match status" value="1"/>
</dbReference>
<comment type="caution">
    <text evidence="1">The sequence shown here is derived from an EMBL/GenBank/DDBJ whole genome shotgun (WGS) entry which is preliminary data.</text>
</comment>